<accession>A0ABQ5NZ27</accession>
<dbReference type="InterPro" id="IPR008927">
    <property type="entry name" value="6-PGluconate_DH-like_C_sf"/>
</dbReference>
<keyword evidence="3" id="KW-1185">Reference proteome</keyword>
<dbReference type="Pfam" id="PF09130">
    <property type="entry name" value="DUF1932"/>
    <property type="match status" value="1"/>
</dbReference>
<dbReference type="RefSeq" id="WP_323447572.1">
    <property type="nucleotide sequence ID" value="NZ_BSBI01000005.1"/>
</dbReference>
<dbReference type="Proteomes" id="UP001291653">
    <property type="component" value="Unassembled WGS sequence"/>
</dbReference>
<proteinExistence type="predicted"/>
<dbReference type="InterPro" id="IPR013328">
    <property type="entry name" value="6PGD_dom2"/>
</dbReference>
<dbReference type="SUPFAM" id="SSF48179">
    <property type="entry name" value="6-phosphogluconate dehydrogenase C-terminal domain-like"/>
    <property type="match status" value="1"/>
</dbReference>
<gene>
    <name evidence="2" type="ORF">SYYSPA8_14475</name>
</gene>
<dbReference type="SUPFAM" id="SSF51735">
    <property type="entry name" value="NAD(P)-binding Rossmann-fold domains"/>
    <property type="match status" value="1"/>
</dbReference>
<dbReference type="EMBL" id="BSBI01000005">
    <property type="protein sequence ID" value="GLF95514.1"/>
    <property type="molecule type" value="Genomic_DNA"/>
</dbReference>
<feature type="domain" description="Phosphogluconate dehydrogenase NAD-binding putative C-terminal" evidence="1">
    <location>
        <begin position="177"/>
        <end position="244"/>
    </location>
</feature>
<dbReference type="InterPro" id="IPR036291">
    <property type="entry name" value="NAD(P)-bd_dom_sf"/>
</dbReference>
<dbReference type="Gene3D" id="3.40.50.720">
    <property type="entry name" value="NAD(P)-binding Rossmann-like Domain"/>
    <property type="match status" value="1"/>
</dbReference>
<evidence type="ECO:0000313" key="3">
    <source>
        <dbReference type="Proteomes" id="UP001291653"/>
    </source>
</evidence>
<evidence type="ECO:0000259" key="1">
    <source>
        <dbReference type="Pfam" id="PF09130"/>
    </source>
</evidence>
<organism evidence="2 3">
    <name type="scientific">Streptomyces yaizuensis</name>
    <dbReference type="NCBI Taxonomy" id="2989713"/>
    <lineage>
        <taxon>Bacteria</taxon>
        <taxon>Bacillati</taxon>
        <taxon>Actinomycetota</taxon>
        <taxon>Actinomycetes</taxon>
        <taxon>Kitasatosporales</taxon>
        <taxon>Streptomycetaceae</taxon>
        <taxon>Streptomyces</taxon>
    </lineage>
</organism>
<protein>
    <submittedName>
        <fullName evidence="2">NAD(P)-dependent oxidoreductase</fullName>
    </submittedName>
</protein>
<evidence type="ECO:0000313" key="2">
    <source>
        <dbReference type="EMBL" id="GLF95514.1"/>
    </source>
</evidence>
<dbReference type="InterPro" id="IPR015814">
    <property type="entry name" value="Pgluconate_DH_NAD-bd_C"/>
</dbReference>
<dbReference type="Gene3D" id="1.10.1040.10">
    <property type="entry name" value="N-(1-d-carboxylethyl)-l-norvaline Dehydrogenase, domain 2"/>
    <property type="match status" value="1"/>
</dbReference>
<reference evidence="2 3" key="1">
    <citation type="submission" date="2022-10" db="EMBL/GenBank/DDBJ databases">
        <title>Draft genome sequence of Streptomyces sp. YSPA8.</title>
        <authorList>
            <person name="Moriuchi R."/>
            <person name="Dohra H."/>
            <person name="Yamamura H."/>
            <person name="Kodani S."/>
        </authorList>
    </citation>
    <scope>NUCLEOTIDE SEQUENCE [LARGE SCALE GENOMIC DNA]</scope>
    <source>
        <strain evidence="2 3">YSPA8</strain>
    </source>
</reference>
<name>A0ABQ5NZ27_9ACTN</name>
<comment type="caution">
    <text evidence="2">The sequence shown here is derived from an EMBL/GenBank/DDBJ whole genome shotgun (WGS) entry which is preliminary data.</text>
</comment>
<sequence>MGATIGAAAVRNGHRVRWVTTGRSTQTRVRAEAAGLEPCDTLAEALADSDITLSICPAHGAEDTAMSVAEQRYEGIFVESNPITPDLVRRISNRMPARCSVLDGSIFGPSADSSRSARIYLAGDSGAMALMDSLFTGTEVDVRTVGSDLGTASALKLAFTSYQRSARVLAAISHALAARHGVSDLLAEEAQVMPSDVLSAPEYLPSVAARAWRWAHEMDQIAEALRSAGLPDGLAELTGEIFHYWETERGQNPSVERVLALLARNEGG</sequence>